<dbReference type="AlphaFoldDB" id="A0A8K0SX23"/>
<comment type="caution">
    <text evidence="1">The sequence shown here is derived from an EMBL/GenBank/DDBJ whole genome shotgun (WGS) entry which is preliminary data.</text>
</comment>
<sequence length="215" mass="24283">MLSFLRASDPPRTKTADETTTVFENGRSSVQFAAPGSEYIMTQRIPPTTKEHGASLLQPPFHYHLYQDEHFRVQSGRASFFTGLGPDPAVVLSPDGVTTTSVKAGTYHRFENASATEDLVLDIKLTPETYEQEQRFFRNFFSYLDDCTKTKTPPSIFQLLVFLHGADTPLVIPLPVEWLGRMLSRILLSGGAAWGRYVLGYQPSYEEYYDDKKTK</sequence>
<dbReference type="InterPro" id="IPR014710">
    <property type="entry name" value="RmlC-like_jellyroll"/>
</dbReference>
<dbReference type="SUPFAM" id="SSF51182">
    <property type="entry name" value="RmlC-like cupins"/>
    <property type="match status" value="1"/>
</dbReference>
<dbReference type="Gene3D" id="2.60.120.10">
    <property type="entry name" value="Jelly Rolls"/>
    <property type="match status" value="1"/>
</dbReference>
<dbReference type="OrthoDB" id="9976870at2759"/>
<protein>
    <submittedName>
        <fullName evidence="1">Uncharacterized protein</fullName>
    </submittedName>
</protein>
<proteinExistence type="predicted"/>
<organism evidence="1 2">
    <name type="scientific">Stachybotrys elegans</name>
    <dbReference type="NCBI Taxonomy" id="80388"/>
    <lineage>
        <taxon>Eukaryota</taxon>
        <taxon>Fungi</taxon>
        <taxon>Dikarya</taxon>
        <taxon>Ascomycota</taxon>
        <taxon>Pezizomycotina</taxon>
        <taxon>Sordariomycetes</taxon>
        <taxon>Hypocreomycetidae</taxon>
        <taxon>Hypocreales</taxon>
        <taxon>Stachybotryaceae</taxon>
        <taxon>Stachybotrys</taxon>
    </lineage>
</organism>
<dbReference type="EMBL" id="JAGPNK010000005">
    <property type="protein sequence ID" value="KAH7320679.1"/>
    <property type="molecule type" value="Genomic_DNA"/>
</dbReference>
<evidence type="ECO:0000313" key="2">
    <source>
        <dbReference type="Proteomes" id="UP000813444"/>
    </source>
</evidence>
<keyword evidence="2" id="KW-1185">Reference proteome</keyword>
<accession>A0A8K0SX23</accession>
<evidence type="ECO:0000313" key="1">
    <source>
        <dbReference type="EMBL" id="KAH7320679.1"/>
    </source>
</evidence>
<dbReference type="CDD" id="cd02208">
    <property type="entry name" value="cupin_RmlC-like"/>
    <property type="match status" value="1"/>
</dbReference>
<gene>
    <name evidence="1" type="ORF">B0I35DRAFT_427592</name>
</gene>
<name>A0A8K0SX23_9HYPO</name>
<reference evidence="1" key="1">
    <citation type="journal article" date="2021" name="Nat. Commun.">
        <title>Genetic determinants of endophytism in the Arabidopsis root mycobiome.</title>
        <authorList>
            <person name="Mesny F."/>
            <person name="Miyauchi S."/>
            <person name="Thiergart T."/>
            <person name="Pickel B."/>
            <person name="Atanasova L."/>
            <person name="Karlsson M."/>
            <person name="Huettel B."/>
            <person name="Barry K.W."/>
            <person name="Haridas S."/>
            <person name="Chen C."/>
            <person name="Bauer D."/>
            <person name="Andreopoulos W."/>
            <person name="Pangilinan J."/>
            <person name="LaButti K."/>
            <person name="Riley R."/>
            <person name="Lipzen A."/>
            <person name="Clum A."/>
            <person name="Drula E."/>
            <person name="Henrissat B."/>
            <person name="Kohler A."/>
            <person name="Grigoriev I.V."/>
            <person name="Martin F.M."/>
            <person name="Hacquard S."/>
        </authorList>
    </citation>
    <scope>NUCLEOTIDE SEQUENCE</scope>
    <source>
        <strain evidence="1">MPI-CAGE-CH-0235</strain>
    </source>
</reference>
<dbReference type="Proteomes" id="UP000813444">
    <property type="component" value="Unassembled WGS sequence"/>
</dbReference>
<dbReference type="InterPro" id="IPR011051">
    <property type="entry name" value="RmlC_Cupin_sf"/>
</dbReference>